<evidence type="ECO:0000313" key="1">
    <source>
        <dbReference type="EMBL" id="DAB37095.1"/>
    </source>
</evidence>
<dbReference type="STRING" id="366522.GCA_001548055_01070"/>
<name>A0A2D3WB14_9BACT</name>
<feature type="non-terminal residue" evidence="1">
    <location>
        <position position="1"/>
    </location>
</feature>
<accession>A0A2D3WB14</accession>
<sequence>GSCLECHPKLQPHIDDSNHFVLKECITCHNKPSEKGQCGKDCFDCHSRENVYAQKDVGAHQELKLCGSCHEEKVDFTVPKRSPMSTQDNLIRLFK</sequence>
<proteinExistence type="predicted"/>
<gene>
    <name evidence="1" type="ORF">CFH80_01435</name>
</gene>
<dbReference type="InterPro" id="IPR036280">
    <property type="entry name" value="Multihaem_cyt_sf"/>
</dbReference>
<dbReference type="Gene3D" id="1.10.287.3080">
    <property type="match status" value="1"/>
</dbReference>
<protein>
    <submittedName>
        <fullName evidence="1">Uncharacterized protein</fullName>
    </submittedName>
</protein>
<dbReference type="EMBL" id="DLUG01000044">
    <property type="protein sequence ID" value="DAB37095.1"/>
    <property type="molecule type" value="Genomic_DNA"/>
</dbReference>
<dbReference type="SUPFAM" id="SSF48695">
    <property type="entry name" value="Multiheme cytochromes"/>
    <property type="match status" value="1"/>
</dbReference>
<evidence type="ECO:0000313" key="2">
    <source>
        <dbReference type="Proteomes" id="UP000231638"/>
    </source>
</evidence>
<dbReference type="AlphaFoldDB" id="A0A2D3WB14"/>
<reference evidence="1 2" key="1">
    <citation type="journal article" date="2017" name="Front. Microbiol.">
        <title>Comparative Genomic Analysis of the Class Epsilonproteobacteria and Proposed Reclassification to Epsilonbacteraeota (phyl. nov.).</title>
        <authorList>
            <person name="Waite D.W."/>
            <person name="Vanwonterghem I."/>
            <person name="Rinke C."/>
            <person name="Parks D.H."/>
            <person name="Zhang Y."/>
            <person name="Takai K."/>
            <person name="Sievert S.M."/>
            <person name="Simon J."/>
            <person name="Campbell B.J."/>
            <person name="Hanson T.E."/>
            <person name="Woyke T."/>
            <person name="Klotz M.G."/>
            <person name="Hugenholtz P."/>
        </authorList>
    </citation>
    <scope>NUCLEOTIDE SEQUENCE [LARGE SCALE GENOMIC DNA]</scope>
    <source>
        <strain evidence="1">UBA11420</strain>
    </source>
</reference>
<organism evidence="1 2">
    <name type="scientific">Sulfurospirillum cavolei</name>
    <dbReference type="NCBI Taxonomy" id="366522"/>
    <lineage>
        <taxon>Bacteria</taxon>
        <taxon>Pseudomonadati</taxon>
        <taxon>Campylobacterota</taxon>
        <taxon>Epsilonproteobacteria</taxon>
        <taxon>Campylobacterales</taxon>
        <taxon>Sulfurospirillaceae</taxon>
        <taxon>Sulfurospirillum</taxon>
    </lineage>
</organism>
<dbReference type="Proteomes" id="UP000231638">
    <property type="component" value="Unassembled WGS sequence"/>
</dbReference>
<comment type="caution">
    <text evidence="1">The sequence shown here is derived from an EMBL/GenBank/DDBJ whole genome shotgun (WGS) entry which is preliminary data.</text>
</comment>